<protein>
    <recommendedName>
        <fullName evidence="4">DUF1700 domain-containing protein</fullName>
    </recommendedName>
</protein>
<name>A0ABV6BEW7_9GAMM</name>
<keyword evidence="1" id="KW-0472">Membrane</keyword>
<reference evidence="2 3" key="1">
    <citation type="submission" date="2024-09" db="EMBL/GenBank/DDBJ databases">
        <authorList>
            <person name="Sun Q."/>
            <person name="Mori K."/>
        </authorList>
    </citation>
    <scope>NUCLEOTIDE SEQUENCE [LARGE SCALE GENOMIC DNA]</scope>
    <source>
        <strain evidence="2 3">KCTC 23315</strain>
    </source>
</reference>
<keyword evidence="3" id="KW-1185">Reference proteome</keyword>
<dbReference type="RefSeq" id="WP_377245237.1">
    <property type="nucleotide sequence ID" value="NZ_JBHLXP010000003.1"/>
</dbReference>
<feature type="transmembrane region" description="Helical" evidence="1">
    <location>
        <begin position="103"/>
        <end position="128"/>
    </location>
</feature>
<keyword evidence="1" id="KW-1133">Transmembrane helix</keyword>
<organism evidence="2 3">
    <name type="scientific">Rheinheimera tilapiae</name>
    <dbReference type="NCBI Taxonomy" id="875043"/>
    <lineage>
        <taxon>Bacteria</taxon>
        <taxon>Pseudomonadati</taxon>
        <taxon>Pseudomonadota</taxon>
        <taxon>Gammaproteobacteria</taxon>
        <taxon>Chromatiales</taxon>
        <taxon>Chromatiaceae</taxon>
        <taxon>Rheinheimera</taxon>
    </lineage>
</organism>
<keyword evidence="1" id="KW-0812">Transmembrane</keyword>
<dbReference type="Proteomes" id="UP001589813">
    <property type="component" value="Unassembled WGS sequence"/>
</dbReference>
<gene>
    <name evidence="2" type="ORF">ACFFJP_14115</name>
</gene>
<feature type="transmembrane region" description="Helical" evidence="1">
    <location>
        <begin position="159"/>
        <end position="178"/>
    </location>
</feature>
<evidence type="ECO:0000313" key="2">
    <source>
        <dbReference type="EMBL" id="MFC0049427.1"/>
    </source>
</evidence>
<dbReference type="Pfam" id="PF22564">
    <property type="entry name" value="HAAS"/>
    <property type="match status" value="1"/>
</dbReference>
<accession>A0ABV6BEW7</accession>
<evidence type="ECO:0000256" key="1">
    <source>
        <dbReference type="SAM" id="Phobius"/>
    </source>
</evidence>
<evidence type="ECO:0000313" key="3">
    <source>
        <dbReference type="Proteomes" id="UP001589813"/>
    </source>
</evidence>
<sequence>MHQSELNHNEMIHRYLNELRRYLVRLAPHEAQEVIREIESHLFDVMDQQTVAGQSPDVAAILRGFGDARQLAALYVAHIEEGAPPPLGFRAIQRMKKSVTASLYFTMAVFGFSMAFALLFVAGAKFLLPESVGVWSTPHGNSIVVGFVSVPPMATPEVMGWWIVPVATILAIGIALLTRKVLQVLKQHM</sequence>
<evidence type="ECO:0008006" key="4">
    <source>
        <dbReference type="Google" id="ProtNLM"/>
    </source>
</evidence>
<proteinExistence type="predicted"/>
<comment type="caution">
    <text evidence="2">The sequence shown here is derived from an EMBL/GenBank/DDBJ whole genome shotgun (WGS) entry which is preliminary data.</text>
</comment>
<dbReference type="EMBL" id="JBHLXP010000003">
    <property type="protein sequence ID" value="MFC0049427.1"/>
    <property type="molecule type" value="Genomic_DNA"/>
</dbReference>